<evidence type="ECO:0000313" key="3">
    <source>
        <dbReference type="EMBL" id="QOL50296.1"/>
    </source>
</evidence>
<dbReference type="KEGG" id="mlir:LPB04_03005"/>
<dbReference type="SUPFAM" id="SSF55797">
    <property type="entry name" value="PR-1-like"/>
    <property type="match status" value="1"/>
</dbReference>
<feature type="signal peptide" evidence="1">
    <location>
        <begin position="1"/>
        <end position="22"/>
    </location>
</feature>
<feature type="domain" description="SCP" evidence="2">
    <location>
        <begin position="151"/>
        <end position="279"/>
    </location>
</feature>
<feature type="chain" id="PRO_5032895606" evidence="1">
    <location>
        <begin position="23"/>
        <end position="283"/>
    </location>
</feature>
<evidence type="ECO:0000256" key="1">
    <source>
        <dbReference type="SAM" id="SignalP"/>
    </source>
</evidence>
<keyword evidence="4" id="KW-1185">Reference proteome</keyword>
<proteinExistence type="predicted"/>
<dbReference type="CDD" id="cd05379">
    <property type="entry name" value="CAP_bacterial"/>
    <property type="match status" value="1"/>
</dbReference>
<dbReference type="PANTHER" id="PTHR31157:SF1">
    <property type="entry name" value="SCP DOMAIN-CONTAINING PROTEIN"/>
    <property type="match status" value="1"/>
</dbReference>
<dbReference type="EMBL" id="CP062941">
    <property type="protein sequence ID" value="QOL50296.1"/>
    <property type="molecule type" value="Genomic_DNA"/>
</dbReference>
<dbReference type="Proteomes" id="UP000593875">
    <property type="component" value="Chromosome"/>
</dbReference>
<dbReference type="InterPro" id="IPR014044">
    <property type="entry name" value="CAP_dom"/>
</dbReference>
<organism evidence="3 4">
    <name type="scientific">Massilia litorea</name>
    <dbReference type="NCBI Taxonomy" id="2769491"/>
    <lineage>
        <taxon>Bacteria</taxon>
        <taxon>Pseudomonadati</taxon>
        <taxon>Pseudomonadota</taxon>
        <taxon>Betaproteobacteria</taxon>
        <taxon>Burkholderiales</taxon>
        <taxon>Oxalobacteraceae</taxon>
        <taxon>Telluria group</taxon>
        <taxon>Massilia</taxon>
    </lineage>
</organism>
<sequence length="283" mass="30042">MRHAGFRVVLAAAALLAGGAQAQNDARLVALINDWRASPGECGGTRRAPAPALTSNPLLARVRFGTGSFPEYELERVGYDAAQVEVIFTRGAVDAAGVMDAIRQPYCRVLANPAYSDIGVVRQGQEWTIVLARPLLPLHLPAQDVVGREILDAVNAARAVARNCGERAFAAAAPLAWNDALGAAALAHSRDMAARRHMAHEGSDGSTVAVRATRAGYSWRLIGENVAAGQPSASEAVAGWIDSPGHCANLMNPAFTEMGAGYEISRARMPGFVYWTQVFGVRR</sequence>
<dbReference type="InterPro" id="IPR035940">
    <property type="entry name" value="CAP_sf"/>
</dbReference>
<protein>
    <submittedName>
        <fullName evidence="3">CAP domain-containing protein</fullName>
    </submittedName>
</protein>
<keyword evidence="1" id="KW-0732">Signal</keyword>
<name>A0A7L9U883_9BURK</name>
<dbReference type="Pfam" id="PF00188">
    <property type="entry name" value="CAP"/>
    <property type="match status" value="1"/>
</dbReference>
<dbReference type="PANTHER" id="PTHR31157">
    <property type="entry name" value="SCP DOMAIN-CONTAINING PROTEIN"/>
    <property type="match status" value="1"/>
</dbReference>
<gene>
    <name evidence="3" type="ORF">LPB04_03005</name>
</gene>
<dbReference type="RefSeq" id="WP_193687312.1">
    <property type="nucleotide sequence ID" value="NZ_CP062941.1"/>
</dbReference>
<evidence type="ECO:0000313" key="4">
    <source>
        <dbReference type="Proteomes" id="UP000593875"/>
    </source>
</evidence>
<dbReference type="Gene3D" id="3.40.33.10">
    <property type="entry name" value="CAP"/>
    <property type="match status" value="1"/>
</dbReference>
<accession>A0A7L9U883</accession>
<reference evidence="3 4" key="1">
    <citation type="submission" date="2020-10" db="EMBL/GenBank/DDBJ databases">
        <title>Genome sequencing of Massilia sp. LPB0304.</title>
        <authorList>
            <person name="Kim J."/>
        </authorList>
    </citation>
    <scope>NUCLEOTIDE SEQUENCE [LARGE SCALE GENOMIC DNA]</scope>
    <source>
        <strain evidence="3 4">LPB0304</strain>
    </source>
</reference>
<dbReference type="AlphaFoldDB" id="A0A7L9U883"/>
<evidence type="ECO:0000259" key="2">
    <source>
        <dbReference type="Pfam" id="PF00188"/>
    </source>
</evidence>